<accession>A0A1B1UF66</accession>
<dbReference type="Proteomes" id="UP000092839">
    <property type="component" value="Chromosome"/>
</dbReference>
<protein>
    <submittedName>
        <fullName evidence="1">Uncharacterized protein</fullName>
    </submittedName>
</protein>
<organism evidence="1 2">
    <name type="scientific">Bradyrhizobium icense</name>
    <dbReference type="NCBI Taxonomy" id="1274631"/>
    <lineage>
        <taxon>Bacteria</taxon>
        <taxon>Pseudomonadati</taxon>
        <taxon>Pseudomonadota</taxon>
        <taxon>Alphaproteobacteria</taxon>
        <taxon>Hyphomicrobiales</taxon>
        <taxon>Nitrobacteraceae</taxon>
        <taxon>Bradyrhizobium</taxon>
    </lineage>
</organism>
<evidence type="ECO:0000313" key="2">
    <source>
        <dbReference type="Proteomes" id="UP000092839"/>
    </source>
</evidence>
<evidence type="ECO:0000313" key="1">
    <source>
        <dbReference type="EMBL" id="ANW01418.1"/>
    </source>
</evidence>
<proteinExistence type="predicted"/>
<dbReference type="KEGG" id="bic:LMTR13_15815"/>
<reference evidence="1 2" key="1">
    <citation type="submission" date="2016-07" db="EMBL/GenBank/DDBJ databases">
        <title>Complete genome sequence of Bradyrhizobium icense LMTR 13T, a potential inoculant strain isolated from lima bean (Phaseolus lunatus) in Peru.</title>
        <authorList>
            <person name="Ormeno-Orrillo E."/>
            <person name="Duran D."/>
            <person name="Rogel M.A."/>
            <person name="Rey L."/>
            <person name="Imperial J."/>
            <person name="Ruiz-Argueso T."/>
            <person name="Martinez-Romero E."/>
        </authorList>
    </citation>
    <scope>NUCLEOTIDE SEQUENCE [LARGE SCALE GENOMIC DNA]</scope>
    <source>
        <strain evidence="1 2">LMTR 13</strain>
    </source>
</reference>
<dbReference type="AlphaFoldDB" id="A0A1B1UF66"/>
<sequence>MRRRSLIAIVLMVTTLSVAAAAPWLIYWIALNEIESCPTPARHTATAEQVDSLFRKLRLSQPVHIDPISPYSYFLQGVHPSASTRIAWIIARSHNVNHLSDHRYWHLSGAALTIWLTRYWTSTELIARAVELENLTATSVMR</sequence>
<keyword evidence="2" id="KW-1185">Reference proteome</keyword>
<name>A0A1B1UF66_9BRAD</name>
<dbReference type="EMBL" id="CP016428">
    <property type="protein sequence ID" value="ANW01418.1"/>
    <property type="molecule type" value="Genomic_DNA"/>
</dbReference>
<gene>
    <name evidence="1" type="ORF">LMTR13_15815</name>
</gene>